<feature type="chain" id="PRO_5042206460" evidence="2">
    <location>
        <begin position="17"/>
        <end position="443"/>
    </location>
</feature>
<feature type="transmembrane region" description="Helical" evidence="1">
    <location>
        <begin position="379"/>
        <end position="400"/>
    </location>
</feature>
<sequence length="443" mass="50785">MLVLLLLYSISQVAFTGSIPTDPDPISPSLDARVSNSACPDAEHCRTIWNIIWSSLATIFSCTWVAVHPNIPGPVNTQEMSFWKRRQHSLQNFVSNRLLLFVIALLLPEYILALAIRQWLEAQRIARKYEDSEWTATHGFFLIMGGFHLFESPMFGPHEENGEPPQRRSLIPKPPFIYPYTDDKPIRMLTEKELFSPRNDFQFIVPTEQEIKDRGKSDWLAKSFVLVQTTWFLLQCIARGIEHLPITKLEIVTCAYAVMNVAVYFFWWDKPLNVGCPVRVLGTPVVPQQQKQQGKEFMAEWPAFIRLVVTAMLYIAGVQDYVLHSENLGKAPMFWANSQDDKTVIIADGITLLIGMFSGAIHCIAWWSLPFPSPTEGMLWRICWATMLVISSLLLACYFLPWDPDNFDRLRWFELLLQVLFCGVILLGIPLYIFGRIITLTPN</sequence>
<dbReference type="PANTHER" id="PTHR35043:SF7">
    <property type="entry name" value="TRANSCRIPTION FACTOR DOMAIN-CONTAINING PROTEIN"/>
    <property type="match status" value="1"/>
</dbReference>
<comment type="caution">
    <text evidence="3">The sequence shown here is derived from an EMBL/GenBank/DDBJ whole genome shotgun (WGS) entry which is preliminary data.</text>
</comment>
<feature type="transmembrane region" description="Helical" evidence="1">
    <location>
        <begin position="344"/>
        <end position="367"/>
    </location>
</feature>
<name>A0AAD7JAP7_9AGAR</name>
<reference evidence="3" key="1">
    <citation type="submission" date="2023-03" db="EMBL/GenBank/DDBJ databases">
        <title>Massive genome expansion in bonnet fungi (Mycena s.s.) driven by repeated elements and novel gene families across ecological guilds.</title>
        <authorList>
            <consortium name="Lawrence Berkeley National Laboratory"/>
            <person name="Harder C.B."/>
            <person name="Miyauchi S."/>
            <person name="Viragh M."/>
            <person name="Kuo A."/>
            <person name="Thoen E."/>
            <person name="Andreopoulos B."/>
            <person name="Lu D."/>
            <person name="Skrede I."/>
            <person name="Drula E."/>
            <person name="Henrissat B."/>
            <person name="Morin E."/>
            <person name="Kohler A."/>
            <person name="Barry K."/>
            <person name="LaButti K."/>
            <person name="Morin E."/>
            <person name="Salamov A."/>
            <person name="Lipzen A."/>
            <person name="Mereny Z."/>
            <person name="Hegedus B."/>
            <person name="Baldrian P."/>
            <person name="Stursova M."/>
            <person name="Weitz H."/>
            <person name="Taylor A."/>
            <person name="Grigoriev I.V."/>
            <person name="Nagy L.G."/>
            <person name="Martin F."/>
            <person name="Kauserud H."/>
        </authorList>
    </citation>
    <scope>NUCLEOTIDE SEQUENCE</scope>
    <source>
        <strain evidence="3">CBHHK188m</strain>
    </source>
</reference>
<feature type="signal peptide" evidence="2">
    <location>
        <begin position="1"/>
        <end position="16"/>
    </location>
</feature>
<keyword evidence="1" id="KW-1133">Transmembrane helix</keyword>
<gene>
    <name evidence="3" type="ORF">DFH07DRAFT_918482</name>
</gene>
<keyword evidence="1" id="KW-0472">Membrane</keyword>
<organism evidence="3 4">
    <name type="scientific">Mycena maculata</name>
    <dbReference type="NCBI Taxonomy" id="230809"/>
    <lineage>
        <taxon>Eukaryota</taxon>
        <taxon>Fungi</taxon>
        <taxon>Dikarya</taxon>
        <taxon>Basidiomycota</taxon>
        <taxon>Agaricomycotina</taxon>
        <taxon>Agaricomycetes</taxon>
        <taxon>Agaricomycetidae</taxon>
        <taxon>Agaricales</taxon>
        <taxon>Marasmiineae</taxon>
        <taxon>Mycenaceae</taxon>
        <taxon>Mycena</taxon>
    </lineage>
</organism>
<keyword evidence="2" id="KW-0732">Signal</keyword>
<keyword evidence="1" id="KW-0812">Transmembrane</keyword>
<dbReference type="PANTHER" id="PTHR35043">
    <property type="entry name" value="TRANSCRIPTION FACTOR DOMAIN-CONTAINING PROTEIN"/>
    <property type="match status" value="1"/>
</dbReference>
<evidence type="ECO:0000313" key="3">
    <source>
        <dbReference type="EMBL" id="KAJ7760857.1"/>
    </source>
</evidence>
<evidence type="ECO:0000256" key="2">
    <source>
        <dbReference type="SAM" id="SignalP"/>
    </source>
</evidence>
<feature type="transmembrane region" description="Helical" evidence="1">
    <location>
        <begin position="98"/>
        <end position="120"/>
    </location>
</feature>
<feature type="transmembrane region" description="Helical" evidence="1">
    <location>
        <begin position="249"/>
        <end position="267"/>
    </location>
</feature>
<feature type="transmembrane region" description="Helical" evidence="1">
    <location>
        <begin position="303"/>
        <end position="323"/>
    </location>
</feature>
<feature type="transmembrane region" description="Helical" evidence="1">
    <location>
        <begin position="412"/>
        <end position="434"/>
    </location>
</feature>
<accession>A0AAD7JAP7</accession>
<evidence type="ECO:0000256" key="1">
    <source>
        <dbReference type="SAM" id="Phobius"/>
    </source>
</evidence>
<evidence type="ECO:0000313" key="4">
    <source>
        <dbReference type="Proteomes" id="UP001215280"/>
    </source>
</evidence>
<dbReference type="AlphaFoldDB" id="A0AAD7JAP7"/>
<dbReference type="Proteomes" id="UP001215280">
    <property type="component" value="Unassembled WGS sequence"/>
</dbReference>
<dbReference type="EMBL" id="JARJLG010000047">
    <property type="protein sequence ID" value="KAJ7760857.1"/>
    <property type="molecule type" value="Genomic_DNA"/>
</dbReference>
<protein>
    <submittedName>
        <fullName evidence="3">Uncharacterized protein</fullName>
    </submittedName>
</protein>
<keyword evidence="4" id="KW-1185">Reference proteome</keyword>
<proteinExistence type="predicted"/>